<dbReference type="InterPro" id="IPR019614">
    <property type="entry name" value="SAM-dep_methyl-trfase"/>
</dbReference>
<dbReference type="SUPFAM" id="SSF88697">
    <property type="entry name" value="PUA domain-like"/>
    <property type="match status" value="1"/>
</dbReference>
<gene>
    <name evidence="9" type="ORF">H8790_01250</name>
</gene>
<evidence type="ECO:0000259" key="8">
    <source>
        <dbReference type="Pfam" id="PF17785"/>
    </source>
</evidence>
<proteinExistence type="inferred from homology"/>
<dbReference type="Gene3D" id="3.30.750.80">
    <property type="entry name" value="RNA methyltransferase domain (HRMD) like"/>
    <property type="match status" value="1"/>
</dbReference>
<keyword evidence="10" id="KW-1185">Reference proteome</keyword>
<keyword evidence="4 9" id="KW-0808">Transferase</keyword>
<evidence type="ECO:0000256" key="5">
    <source>
        <dbReference type="ARBA" id="ARBA00022691"/>
    </source>
</evidence>
<evidence type="ECO:0000256" key="6">
    <source>
        <dbReference type="ARBA" id="ARBA00038091"/>
    </source>
</evidence>
<dbReference type="CDD" id="cd02440">
    <property type="entry name" value="AdoMet_MTases"/>
    <property type="match status" value="1"/>
</dbReference>
<name>A0A7G9B890_9FIRM</name>
<evidence type="ECO:0000256" key="2">
    <source>
        <dbReference type="ARBA" id="ARBA00022490"/>
    </source>
</evidence>
<evidence type="ECO:0000256" key="3">
    <source>
        <dbReference type="ARBA" id="ARBA00022603"/>
    </source>
</evidence>
<dbReference type="Pfam" id="PF17785">
    <property type="entry name" value="PUA_3"/>
    <property type="match status" value="1"/>
</dbReference>
<evidence type="ECO:0000259" key="7">
    <source>
        <dbReference type="Pfam" id="PF10672"/>
    </source>
</evidence>
<dbReference type="AlphaFoldDB" id="A0A7G9B890"/>
<dbReference type="Gene3D" id="3.40.50.150">
    <property type="entry name" value="Vaccinia Virus protein VP39"/>
    <property type="match status" value="1"/>
</dbReference>
<evidence type="ECO:0000313" key="10">
    <source>
        <dbReference type="Proteomes" id="UP000515960"/>
    </source>
</evidence>
<keyword evidence="3 9" id="KW-0489">Methyltransferase</keyword>
<comment type="similarity">
    <text evidence="6">Belongs to the methyltransferase superfamily. RlmI family.</text>
</comment>
<dbReference type="CDD" id="cd11572">
    <property type="entry name" value="RlmI_M_like"/>
    <property type="match status" value="1"/>
</dbReference>
<dbReference type="GO" id="GO:0005737">
    <property type="term" value="C:cytoplasm"/>
    <property type="evidence" value="ECO:0007669"/>
    <property type="project" value="UniProtKB-SubCell"/>
</dbReference>
<dbReference type="GO" id="GO:0008168">
    <property type="term" value="F:methyltransferase activity"/>
    <property type="evidence" value="ECO:0007669"/>
    <property type="project" value="UniProtKB-KW"/>
</dbReference>
<reference evidence="9 10" key="1">
    <citation type="submission" date="2020-08" db="EMBL/GenBank/DDBJ databases">
        <authorList>
            <person name="Liu C."/>
            <person name="Sun Q."/>
        </authorList>
    </citation>
    <scope>NUCLEOTIDE SEQUENCE [LARGE SCALE GENOMIC DNA]</scope>
    <source>
        <strain evidence="9 10">NSJ-62</strain>
    </source>
</reference>
<feature type="domain" description="S-adenosylmethionine-dependent methyltransferase" evidence="7">
    <location>
        <begin position="197"/>
        <end position="372"/>
    </location>
</feature>
<dbReference type="Proteomes" id="UP000515960">
    <property type="component" value="Chromosome"/>
</dbReference>
<dbReference type="KEGG" id="ohi:H8790_01250"/>
<dbReference type="SUPFAM" id="SSF53335">
    <property type="entry name" value="S-adenosyl-L-methionine-dependent methyltransferases"/>
    <property type="match status" value="1"/>
</dbReference>
<dbReference type="GO" id="GO:0032259">
    <property type="term" value="P:methylation"/>
    <property type="evidence" value="ECO:0007669"/>
    <property type="project" value="UniProtKB-KW"/>
</dbReference>
<sequence>MKIERNFPSVTVSPKAEAAVTGGHPWVYGEEILSHSGEAPNGGLVDVLSRKGRYLGTGFLSERSKIRVRLISRNANDTFDEAFWERRLRYAWDYRKAVMRPEDLSCCRIIFGEADTFPGLTVDRFGPLLVVQVLSLGMELRKDLIFRLLLKLLREDGERIDGLFERNDVPIRELEGLKQSKGWYPLKGEAPPASPVTEIVENGIRYAVDVENGQKTGFFLDQKDNRAAVARLARGRRVLDCFTHTGSFALNAAKGGAAHVTAVDVSDSAIAMARENARRNGLEERMDFRTADVFDLLPGLEPRLYDFIILDPPAFTKSRKTIRNAMAGYKEINYRAMRLLPRGGYLATCSCSHFATEELFCQMLAQAARDAGVQLRQIEARQQCRDHPILWGVEETNYLKFYLFQVV</sequence>
<organism evidence="9 10">
    <name type="scientific">Oscillibacter hominis</name>
    <dbReference type="NCBI Taxonomy" id="2763056"/>
    <lineage>
        <taxon>Bacteria</taxon>
        <taxon>Bacillati</taxon>
        <taxon>Bacillota</taxon>
        <taxon>Clostridia</taxon>
        <taxon>Eubacteriales</taxon>
        <taxon>Oscillospiraceae</taxon>
        <taxon>Oscillibacter</taxon>
    </lineage>
</organism>
<keyword evidence="2" id="KW-0963">Cytoplasm</keyword>
<feature type="domain" description="RlmI-like PUA" evidence="8">
    <location>
        <begin position="10"/>
        <end position="73"/>
    </location>
</feature>
<keyword evidence="5" id="KW-0949">S-adenosyl-L-methionine</keyword>
<dbReference type="InterPro" id="IPR041532">
    <property type="entry name" value="RlmI-like_PUA"/>
</dbReference>
<dbReference type="RefSeq" id="WP_187334199.1">
    <property type="nucleotide sequence ID" value="NZ_CP060490.1"/>
</dbReference>
<dbReference type="PANTHER" id="PTHR42873:SF1">
    <property type="entry name" value="S-ADENOSYLMETHIONINE-DEPENDENT METHYLTRANSFERASE DOMAIN-CONTAINING PROTEIN"/>
    <property type="match status" value="1"/>
</dbReference>
<evidence type="ECO:0000313" key="9">
    <source>
        <dbReference type="EMBL" id="QNL45771.1"/>
    </source>
</evidence>
<comment type="subcellular location">
    <subcellularLocation>
        <location evidence="1">Cytoplasm</location>
    </subcellularLocation>
</comment>
<dbReference type="Pfam" id="PF10672">
    <property type="entry name" value="Methyltrans_SAM"/>
    <property type="match status" value="1"/>
</dbReference>
<dbReference type="CDD" id="cd21153">
    <property type="entry name" value="PUA_RlmI"/>
    <property type="match status" value="1"/>
</dbReference>
<dbReference type="GO" id="GO:0003723">
    <property type="term" value="F:RNA binding"/>
    <property type="evidence" value="ECO:0007669"/>
    <property type="project" value="InterPro"/>
</dbReference>
<evidence type="ECO:0000256" key="1">
    <source>
        <dbReference type="ARBA" id="ARBA00004496"/>
    </source>
</evidence>
<dbReference type="PROSITE" id="PS50890">
    <property type="entry name" value="PUA"/>
    <property type="match status" value="1"/>
</dbReference>
<dbReference type="InterPro" id="IPR029063">
    <property type="entry name" value="SAM-dependent_MTases_sf"/>
</dbReference>
<evidence type="ECO:0000256" key="4">
    <source>
        <dbReference type="ARBA" id="ARBA00022679"/>
    </source>
</evidence>
<dbReference type="PANTHER" id="PTHR42873">
    <property type="entry name" value="RIBOSOMAL RNA LARGE SUBUNIT METHYLTRANSFERASE"/>
    <property type="match status" value="1"/>
</dbReference>
<dbReference type="InterPro" id="IPR015947">
    <property type="entry name" value="PUA-like_sf"/>
</dbReference>
<dbReference type="InterPro" id="IPR036974">
    <property type="entry name" value="PUA_sf"/>
</dbReference>
<dbReference type="EMBL" id="CP060490">
    <property type="protein sequence ID" value="QNL45771.1"/>
    <property type="molecule type" value="Genomic_DNA"/>
</dbReference>
<protein>
    <submittedName>
        <fullName evidence="9">Class I SAM-dependent rRNA methyltransferase</fullName>
    </submittedName>
</protein>
<accession>A0A7G9B890</accession>
<dbReference type="Gene3D" id="2.30.130.10">
    <property type="entry name" value="PUA domain"/>
    <property type="match status" value="1"/>
</dbReference>